<evidence type="ECO:0000256" key="1">
    <source>
        <dbReference type="SAM" id="Phobius"/>
    </source>
</evidence>
<proteinExistence type="predicted"/>
<comment type="caution">
    <text evidence="2">The sequence shown here is derived from an EMBL/GenBank/DDBJ whole genome shotgun (WGS) entry which is preliminary data.</text>
</comment>
<feature type="transmembrane region" description="Helical" evidence="1">
    <location>
        <begin position="21"/>
        <end position="39"/>
    </location>
</feature>
<gene>
    <name evidence="2" type="ORF">ACFSKL_14395</name>
</gene>
<dbReference type="RefSeq" id="WP_376887017.1">
    <property type="nucleotide sequence ID" value="NZ_JBHUHR010000039.1"/>
</dbReference>
<dbReference type="EMBL" id="JBHUHR010000039">
    <property type="protein sequence ID" value="MFD2035991.1"/>
    <property type="molecule type" value="Genomic_DNA"/>
</dbReference>
<organism evidence="2 3">
    <name type="scientific">Belliella marina</name>
    <dbReference type="NCBI Taxonomy" id="1644146"/>
    <lineage>
        <taxon>Bacteria</taxon>
        <taxon>Pseudomonadati</taxon>
        <taxon>Bacteroidota</taxon>
        <taxon>Cytophagia</taxon>
        <taxon>Cytophagales</taxon>
        <taxon>Cyclobacteriaceae</taxon>
        <taxon>Belliella</taxon>
    </lineage>
</organism>
<keyword evidence="1" id="KW-1133">Transmembrane helix</keyword>
<dbReference type="Proteomes" id="UP001597361">
    <property type="component" value="Unassembled WGS sequence"/>
</dbReference>
<evidence type="ECO:0000313" key="2">
    <source>
        <dbReference type="EMBL" id="MFD2035991.1"/>
    </source>
</evidence>
<keyword evidence="1" id="KW-0812">Transmembrane</keyword>
<name>A0ABW4VPE5_9BACT</name>
<accession>A0ABW4VPE5</accession>
<sequence>MIIENSMAYEMNIPKNSPANILYIGSLFSKLIFAGYFLFKNHQTSCIADPKWEDLISERTLNRNLVDRLKLIPNKLELSEIQNPCLFLNKFFYHKSLKKWIKHWNILMEFCISDDSLRNGYDDYLIEDANLFEGFLEACYLIYVRDFQFKTPEDENY</sequence>
<protein>
    <submittedName>
        <fullName evidence="2">Uncharacterized protein</fullName>
    </submittedName>
</protein>
<keyword evidence="1" id="KW-0472">Membrane</keyword>
<evidence type="ECO:0000313" key="3">
    <source>
        <dbReference type="Proteomes" id="UP001597361"/>
    </source>
</evidence>
<keyword evidence="3" id="KW-1185">Reference proteome</keyword>
<reference evidence="3" key="1">
    <citation type="journal article" date="2019" name="Int. J. Syst. Evol. Microbiol.">
        <title>The Global Catalogue of Microorganisms (GCM) 10K type strain sequencing project: providing services to taxonomists for standard genome sequencing and annotation.</title>
        <authorList>
            <consortium name="The Broad Institute Genomics Platform"/>
            <consortium name="The Broad Institute Genome Sequencing Center for Infectious Disease"/>
            <person name="Wu L."/>
            <person name="Ma J."/>
        </authorList>
    </citation>
    <scope>NUCLEOTIDE SEQUENCE [LARGE SCALE GENOMIC DNA]</scope>
    <source>
        <strain evidence="3">CGMCC 1.15180</strain>
    </source>
</reference>